<evidence type="ECO:0000313" key="2">
    <source>
        <dbReference type="Proteomes" id="UP000221691"/>
    </source>
</evidence>
<reference evidence="1 2" key="1">
    <citation type="submission" date="2017-02" db="EMBL/GenBank/DDBJ databases">
        <title>Genome sequencing and assembly of Klebsiella pneumoniae phages.</title>
        <authorList>
            <person name="Labudda L."/>
            <person name="Strapagiel D."/>
            <person name="Karczewska-Golec J."/>
            <person name="Golec P."/>
        </authorList>
    </citation>
    <scope>NUCLEOTIDE SEQUENCE [LARGE SCALE GENOMIC DNA]</scope>
</reference>
<sequence length="94" mass="11084">MAFNKVVKAPAKLAHIRNCPRKKSEREKRRMEWLLESIKNTTTSLLAPFGQEYKMYLYTRLREDIAELNSLTCYNGVEAQAAITEIKFYHDRML</sequence>
<proteinExistence type="predicted"/>
<name>A0A1V0E757_9CAUD</name>
<keyword evidence="2" id="KW-1185">Reference proteome</keyword>
<dbReference type="GeneID" id="55632672"/>
<organism evidence="1 2">
    <name type="scientific">Klebsiella phage vB_KpnM_BIS47</name>
    <dbReference type="NCBI Taxonomy" id="1907784"/>
    <lineage>
        <taxon>Viruses</taxon>
        <taxon>Duplodnaviria</taxon>
        <taxon>Heunggongvirae</taxon>
        <taxon>Uroviricota</taxon>
        <taxon>Caudoviricetes</taxon>
        <taxon>Vequintavirinae</taxon>
        <taxon>Mydovirus</taxon>
        <taxon>Mydovirus BIS47</taxon>
    </lineage>
</organism>
<dbReference type="RefSeq" id="YP_009832686.1">
    <property type="nucleotide sequence ID" value="NC_048656.1"/>
</dbReference>
<dbReference type="Proteomes" id="UP000221691">
    <property type="component" value="Segment"/>
</dbReference>
<gene>
    <name evidence="1" type="ORF">BIS47_179</name>
</gene>
<dbReference type="KEGG" id="vg:55632672"/>
<protein>
    <submittedName>
        <fullName evidence="1">Uncharacterized protein</fullName>
    </submittedName>
</protein>
<accession>A0A1V0E757</accession>
<dbReference type="EMBL" id="KY652726">
    <property type="protein sequence ID" value="ARB12683.1"/>
    <property type="molecule type" value="Genomic_DNA"/>
</dbReference>
<evidence type="ECO:0000313" key="1">
    <source>
        <dbReference type="EMBL" id="ARB12683.1"/>
    </source>
</evidence>